<name>A0A368R5I1_SETIT</name>
<dbReference type="GO" id="GO:0009636">
    <property type="term" value="P:response to toxic substance"/>
    <property type="evidence" value="ECO:0007669"/>
    <property type="project" value="UniProtKB-ARBA"/>
</dbReference>
<evidence type="ECO:0000256" key="3">
    <source>
        <dbReference type="ARBA" id="ARBA00022679"/>
    </source>
</evidence>
<dbReference type="EC" id="2.5.1.18" evidence="2"/>
<keyword evidence="3" id="KW-0808">Transferase</keyword>
<dbReference type="Pfam" id="PF00043">
    <property type="entry name" value="GST_C"/>
    <property type="match status" value="1"/>
</dbReference>
<dbReference type="InterPro" id="IPR036282">
    <property type="entry name" value="Glutathione-S-Trfase_C_sf"/>
</dbReference>
<dbReference type="InterPro" id="IPR004046">
    <property type="entry name" value="GST_C"/>
</dbReference>
<evidence type="ECO:0000256" key="4">
    <source>
        <dbReference type="ARBA" id="ARBA00047960"/>
    </source>
</evidence>
<proteinExistence type="inferred from homology"/>
<sequence>MAPMKVYGWVAMDGARAGVRGPMDHRRPEHLARNNAATAVATRRCAALSSAIALPRARRRRPAAPSPSHLLGAIALRLYLVMPTSIPHESTIDCTIDGHLVSAINGLLHCLRISAIARYVLRKHRPELLKEGDLEGSAMVDVWMEVEAHHMEPTLPSSGTASPARTWGASDQAVVDESLGKLRALLPVYEARLLACKYLAGDDVTAADLCHFGFMRYFMATEYAGVVDAYPHIKAWWDALLARPSVKKVIAGMPPDFGYASGNIP</sequence>
<evidence type="ECO:0000259" key="5">
    <source>
        <dbReference type="PROSITE" id="PS50405"/>
    </source>
</evidence>
<organism evidence="6">
    <name type="scientific">Setaria italica</name>
    <name type="common">Foxtail millet</name>
    <name type="synonym">Panicum italicum</name>
    <dbReference type="NCBI Taxonomy" id="4555"/>
    <lineage>
        <taxon>Eukaryota</taxon>
        <taxon>Viridiplantae</taxon>
        <taxon>Streptophyta</taxon>
        <taxon>Embryophyta</taxon>
        <taxon>Tracheophyta</taxon>
        <taxon>Spermatophyta</taxon>
        <taxon>Magnoliopsida</taxon>
        <taxon>Liliopsida</taxon>
        <taxon>Poales</taxon>
        <taxon>Poaceae</taxon>
        <taxon>PACMAD clade</taxon>
        <taxon>Panicoideae</taxon>
        <taxon>Panicodae</taxon>
        <taxon>Paniceae</taxon>
        <taxon>Cenchrinae</taxon>
        <taxon>Setaria</taxon>
    </lineage>
</organism>
<evidence type="ECO:0000256" key="2">
    <source>
        <dbReference type="ARBA" id="ARBA00012452"/>
    </source>
</evidence>
<dbReference type="AlphaFoldDB" id="A0A368R5I1"/>
<feature type="domain" description="GST C-terminal" evidence="5">
    <location>
        <begin position="133"/>
        <end position="257"/>
    </location>
</feature>
<evidence type="ECO:0000256" key="1">
    <source>
        <dbReference type="ARBA" id="ARBA00010128"/>
    </source>
</evidence>
<dbReference type="OrthoDB" id="422574at2759"/>
<dbReference type="PROSITE" id="PS50405">
    <property type="entry name" value="GST_CTER"/>
    <property type="match status" value="1"/>
</dbReference>
<dbReference type="GO" id="GO:0004364">
    <property type="term" value="F:glutathione transferase activity"/>
    <property type="evidence" value="ECO:0007669"/>
    <property type="project" value="UniProtKB-EC"/>
</dbReference>
<dbReference type="STRING" id="4555.A0A368R5I1"/>
<comment type="similarity">
    <text evidence="1">Belongs to the GST superfamily. Phi family.</text>
</comment>
<evidence type="ECO:0000313" key="6">
    <source>
        <dbReference type="EMBL" id="RCV25459.1"/>
    </source>
</evidence>
<dbReference type="PANTHER" id="PTHR43900:SF89">
    <property type="entry name" value="GLUTATHIONE TRANSFERASE"/>
    <property type="match status" value="1"/>
</dbReference>
<gene>
    <name evidence="6" type="ORF">SETIT_5G168500v2</name>
</gene>
<reference evidence="6" key="2">
    <citation type="submission" date="2015-07" db="EMBL/GenBank/DDBJ databases">
        <authorList>
            <person name="Noorani M."/>
        </authorList>
    </citation>
    <scope>NUCLEOTIDE SEQUENCE</scope>
    <source>
        <strain evidence="6">Yugu1</strain>
    </source>
</reference>
<reference evidence="6" key="1">
    <citation type="journal article" date="2012" name="Nat. Biotechnol.">
        <title>Reference genome sequence of the model plant Setaria.</title>
        <authorList>
            <person name="Bennetzen J.L."/>
            <person name="Schmutz J."/>
            <person name="Wang H."/>
            <person name="Percifield R."/>
            <person name="Hawkins J."/>
            <person name="Pontaroli A.C."/>
            <person name="Estep M."/>
            <person name="Feng L."/>
            <person name="Vaughn J.N."/>
            <person name="Grimwood J."/>
            <person name="Jenkins J."/>
            <person name="Barry K."/>
            <person name="Lindquist E."/>
            <person name="Hellsten U."/>
            <person name="Deshpande S."/>
            <person name="Wang X."/>
            <person name="Wu X."/>
            <person name="Mitros T."/>
            <person name="Triplett J."/>
            <person name="Yang X."/>
            <person name="Ye C.Y."/>
            <person name="Mauro-Herrera M."/>
            <person name="Wang L."/>
            <person name="Li P."/>
            <person name="Sharma M."/>
            <person name="Sharma R."/>
            <person name="Ronald P.C."/>
            <person name="Panaud O."/>
            <person name="Kellogg E.A."/>
            <person name="Brutnell T.P."/>
            <person name="Doust A.N."/>
            <person name="Tuskan G.A."/>
            <person name="Rokhsar D."/>
            <person name="Devos K.M."/>
        </authorList>
    </citation>
    <scope>NUCLEOTIDE SEQUENCE [LARGE SCALE GENOMIC DNA]</scope>
    <source>
        <strain evidence="6">Yugu1</strain>
    </source>
</reference>
<protein>
    <recommendedName>
        <fullName evidence="2">glutathione transferase</fullName>
        <ecNumber evidence="2">2.5.1.18</ecNumber>
    </recommendedName>
</protein>
<dbReference type="SUPFAM" id="SSF47616">
    <property type="entry name" value="GST C-terminal domain-like"/>
    <property type="match status" value="1"/>
</dbReference>
<dbReference type="EMBL" id="CM003532">
    <property type="protein sequence ID" value="RCV25459.1"/>
    <property type="molecule type" value="Genomic_DNA"/>
</dbReference>
<accession>A0A368R5I1</accession>
<dbReference type="Gene3D" id="1.20.1050.10">
    <property type="match status" value="1"/>
</dbReference>
<dbReference type="PANTHER" id="PTHR43900">
    <property type="entry name" value="GLUTATHIONE S-TRANSFERASE RHO"/>
    <property type="match status" value="1"/>
</dbReference>
<dbReference type="FunFam" id="1.20.1050.10:FF:000004">
    <property type="entry name" value="Glutathione S-transferase F2"/>
    <property type="match status" value="1"/>
</dbReference>
<dbReference type="InterPro" id="IPR010987">
    <property type="entry name" value="Glutathione-S-Trfase_C-like"/>
</dbReference>
<comment type="catalytic activity">
    <reaction evidence="4">
        <text>RX + glutathione = an S-substituted glutathione + a halide anion + H(+)</text>
        <dbReference type="Rhea" id="RHEA:16437"/>
        <dbReference type="ChEBI" id="CHEBI:15378"/>
        <dbReference type="ChEBI" id="CHEBI:16042"/>
        <dbReference type="ChEBI" id="CHEBI:17792"/>
        <dbReference type="ChEBI" id="CHEBI:57925"/>
        <dbReference type="ChEBI" id="CHEBI:90779"/>
        <dbReference type="EC" id="2.5.1.18"/>
    </reaction>
</comment>